<feature type="transmembrane region" description="Helical" evidence="6">
    <location>
        <begin position="168"/>
        <end position="186"/>
    </location>
</feature>
<sequence>MKKIAFSIAKSRTKFLLLLLVAEIIILSLISPYFLSVNNLMQVTQFGASLTLISLGEALVMIAGRDGIDISVGSVMSLSGVIFGLVVINGGSIFAAVLIALATGAVLGLINGLLVAVAKVPALIATLGTQYIYGSLALYLTGGVPISGFPDGFKVLSLESTFGIPNQILFVIIPVSILVFILIYKMKFGRRVYLMGTNPEAAKFTGIKEKRIRSSVYILAGVLAAISAIINNSWLMTARADAGTGMEMQAITVAVLGGIAVAGGSGHLGGVLIGVVIITMMNSGLQIANVNSIWQLATLGLILIIAIILNQLMSRYVAAVEKNKE</sequence>
<dbReference type="OrthoDB" id="9813906at2"/>
<feature type="transmembrane region" description="Helical" evidence="6">
    <location>
        <begin position="293"/>
        <end position="313"/>
    </location>
</feature>
<dbReference type="GO" id="GO:0022857">
    <property type="term" value="F:transmembrane transporter activity"/>
    <property type="evidence" value="ECO:0007669"/>
    <property type="project" value="InterPro"/>
</dbReference>
<feature type="transmembrane region" description="Helical" evidence="6">
    <location>
        <begin position="216"/>
        <end position="236"/>
    </location>
</feature>
<dbReference type="Pfam" id="PF02653">
    <property type="entry name" value="BPD_transp_2"/>
    <property type="match status" value="1"/>
</dbReference>
<evidence type="ECO:0000313" key="8">
    <source>
        <dbReference type="Proteomes" id="UP000254051"/>
    </source>
</evidence>
<keyword evidence="2" id="KW-1003">Cell membrane</keyword>
<evidence type="ECO:0000256" key="6">
    <source>
        <dbReference type="SAM" id="Phobius"/>
    </source>
</evidence>
<reference evidence="8" key="1">
    <citation type="submission" date="2017-07" db="EMBL/GenBank/DDBJ databases">
        <authorList>
            <person name="Varghese N."/>
            <person name="Submissions S."/>
        </authorList>
    </citation>
    <scope>NUCLEOTIDE SEQUENCE [LARGE SCALE GENOMIC DNA]</scope>
    <source>
        <strain evidence="8">NLAE-zl-C134</strain>
    </source>
</reference>
<dbReference type="AlphaFoldDB" id="A0A315ZVU3"/>
<evidence type="ECO:0000256" key="2">
    <source>
        <dbReference type="ARBA" id="ARBA00022475"/>
    </source>
</evidence>
<dbReference type="Proteomes" id="UP000254051">
    <property type="component" value="Unassembled WGS sequence"/>
</dbReference>
<keyword evidence="4 6" id="KW-1133">Transmembrane helix</keyword>
<keyword evidence="5 6" id="KW-0472">Membrane</keyword>
<evidence type="ECO:0000256" key="1">
    <source>
        <dbReference type="ARBA" id="ARBA00004651"/>
    </source>
</evidence>
<dbReference type="InterPro" id="IPR001851">
    <property type="entry name" value="ABC_transp_permease"/>
</dbReference>
<dbReference type="GO" id="GO:0005886">
    <property type="term" value="C:plasma membrane"/>
    <property type="evidence" value="ECO:0007669"/>
    <property type="project" value="UniProtKB-SubCell"/>
</dbReference>
<feature type="transmembrane region" description="Helical" evidence="6">
    <location>
        <begin position="130"/>
        <end position="148"/>
    </location>
</feature>
<dbReference type="EMBL" id="UHJJ01000010">
    <property type="protein sequence ID" value="SUQ15167.1"/>
    <property type="molecule type" value="Genomic_DNA"/>
</dbReference>
<accession>A0A315ZVU3</accession>
<evidence type="ECO:0000256" key="5">
    <source>
        <dbReference type="ARBA" id="ARBA00023136"/>
    </source>
</evidence>
<organism evidence="7 8">
    <name type="scientific">Faecalicatena contorta</name>
    <dbReference type="NCBI Taxonomy" id="39482"/>
    <lineage>
        <taxon>Bacteria</taxon>
        <taxon>Bacillati</taxon>
        <taxon>Bacillota</taxon>
        <taxon>Clostridia</taxon>
        <taxon>Lachnospirales</taxon>
        <taxon>Lachnospiraceae</taxon>
        <taxon>Faecalicatena</taxon>
    </lineage>
</organism>
<protein>
    <submittedName>
        <fullName evidence="7">Monosaccharide ABC transporter membrane protein, CUT2 family</fullName>
    </submittedName>
</protein>
<feature type="transmembrane region" description="Helical" evidence="6">
    <location>
        <begin position="46"/>
        <end position="63"/>
    </location>
</feature>
<evidence type="ECO:0000256" key="3">
    <source>
        <dbReference type="ARBA" id="ARBA00022692"/>
    </source>
</evidence>
<feature type="transmembrane region" description="Helical" evidence="6">
    <location>
        <begin position="94"/>
        <end position="118"/>
    </location>
</feature>
<proteinExistence type="predicted"/>
<comment type="subcellular location">
    <subcellularLocation>
        <location evidence="1">Cell membrane</location>
        <topology evidence="1">Multi-pass membrane protein</topology>
    </subcellularLocation>
</comment>
<keyword evidence="8" id="KW-1185">Reference proteome</keyword>
<dbReference type="RefSeq" id="WP_109712734.1">
    <property type="nucleotide sequence ID" value="NZ_QGDS01000010.1"/>
</dbReference>
<feature type="transmembrane region" description="Helical" evidence="6">
    <location>
        <begin position="248"/>
        <end position="281"/>
    </location>
</feature>
<dbReference type="PANTHER" id="PTHR32196">
    <property type="entry name" value="ABC TRANSPORTER PERMEASE PROTEIN YPHD-RELATED-RELATED"/>
    <property type="match status" value="1"/>
</dbReference>
<evidence type="ECO:0000313" key="7">
    <source>
        <dbReference type="EMBL" id="SUQ15167.1"/>
    </source>
</evidence>
<feature type="transmembrane region" description="Helical" evidence="6">
    <location>
        <begin position="15"/>
        <end position="34"/>
    </location>
</feature>
<evidence type="ECO:0000256" key="4">
    <source>
        <dbReference type="ARBA" id="ARBA00022989"/>
    </source>
</evidence>
<keyword evidence="3 6" id="KW-0812">Transmembrane</keyword>
<name>A0A315ZVU3_9FIRM</name>
<dbReference type="CDD" id="cd06579">
    <property type="entry name" value="TM_PBP1_transp_AraH_like"/>
    <property type="match status" value="1"/>
</dbReference>
<feature type="transmembrane region" description="Helical" evidence="6">
    <location>
        <begin position="70"/>
        <end position="88"/>
    </location>
</feature>
<gene>
    <name evidence="7" type="ORF">SAMN05216529_11070</name>
</gene>